<reference evidence="1 2" key="1">
    <citation type="submission" date="2017-04" db="EMBL/GenBank/DDBJ databases">
        <title>Novel microbial lineages endemic to geothermal iron-oxide mats fill important gaps in the evolutionary history of Archaea.</title>
        <authorList>
            <person name="Jay Z.J."/>
            <person name="Beam J.P."/>
            <person name="Dlakic M."/>
            <person name="Rusch D.B."/>
            <person name="Kozubal M.A."/>
            <person name="Inskeep W.P."/>
        </authorList>
    </citation>
    <scope>NUCLEOTIDE SEQUENCE [LARGE SCALE GENOMIC DNA]</scope>
    <source>
        <strain evidence="1">BE_D</strain>
    </source>
</reference>
<sequence>MNTRTNDSAEELDIVNLAQQLARSLSDRLNQRKYVKLESFTSNNKESLKRVFDVKINLPSSRDFEGLAFRVLVGVTAAISVARDVKSDLTAQAKGVYNAAENVVLGLSKFKVGRQALSRDG</sequence>
<evidence type="ECO:0000313" key="2">
    <source>
        <dbReference type="Proteomes" id="UP000242015"/>
    </source>
</evidence>
<gene>
    <name evidence="1" type="ORF">B9Q04_19235</name>
</gene>
<dbReference type="EMBL" id="NEXF01000691">
    <property type="protein sequence ID" value="PSO04893.1"/>
    <property type="molecule type" value="Genomic_DNA"/>
</dbReference>
<accession>A0A2R6C214</accession>
<dbReference type="Proteomes" id="UP000242015">
    <property type="component" value="Unassembled WGS sequence"/>
</dbReference>
<proteinExistence type="predicted"/>
<comment type="caution">
    <text evidence="1">The sequence shown here is derived from an EMBL/GenBank/DDBJ whole genome shotgun (WGS) entry which is preliminary data.</text>
</comment>
<name>A0A2R6C214_9ARCH</name>
<organism evidence="1 2">
    <name type="scientific">Candidatus Marsarchaeota G2 archaeon BE_D</name>
    <dbReference type="NCBI Taxonomy" id="1978158"/>
    <lineage>
        <taxon>Archaea</taxon>
        <taxon>Candidatus Marsarchaeota</taxon>
        <taxon>Candidatus Marsarchaeota group 2</taxon>
    </lineage>
</organism>
<dbReference type="AlphaFoldDB" id="A0A2R6C214"/>
<evidence type="ECO:0000313" key="1">
    <source>
        <dbReference type="EMBL" id="PSO04893.1"/>
    </source>
</evidence>
<protein>
    <submittedName>
        <fullName evidence="1">Uncharacterized protein</fullName>
    </submittedName>
</protein>